<evidence type="ECO:0000313" key="2">
    <source>
        <dbReference type="Proteomes" id="UP001642484"/>
    </source>
</evidence>
<dbReference type="SUPFAM" id="SSF53335">
    <property type="entry name" value="S-adenosyl-L-methionine-dependent methyltransferases"/>
    <property type="match status" value="1"/>
</dbReference>
<dbReference type="InterPro" id="IPR019410">
    <property type="entry name" value="Methyltransf_16"/>
</dbReference>
<reference evidence="1 2" key="1">
    <citation type="submission" date="2024-02" db="EMBL/GenBank/DDBJ databases">
        <authorList>
            <person name="Chen Y."/>
            <person name="Shah S."/>
            <person name="Dougan E. K."/>
            <person name="Thang M."/>
            <person name="Chan C."/>
        </authorList>
    </citation>
    <scope>NUCLEOTIDE SEQUENCE [LARGE SCALE GENOMIC DNA]</scope>
</reference>
<accession>A0ABP0Q823</accession>
<dbReference type="Gene3D" id="3.40.50.150">
    <property type="entry name" value="Vaccinia Virus protein VP39"/>
    <property type="match status" value="1"/>
</dbReference>
<proteinExistence type="predicted"/>
<dbReference type="EMBL" id="CAXAMN010024140">
    <property type="protein sequence ID" value="CAK9084129.1"/>
    <property type="molecule type" value="Genomic_DNA"/>
</dbReference>
<gene>
    <name evidence="1" type="ORF">CCMP2556_LOCUS40951</name>
</gene>
<keyword evidence="2" id="KW-1185">Reference proteome</keyword>
<dbReference type="PANTHER" id="PTHR14614">
    <property type="entry name" value="HEPATOCELLULAR CARCINOMA-ASSOCIATED ANTIGEN"/>
    <property type="match status" value="1"/>
</dbReference>
<organism evidence="1 2">
    <name type="scientific">Durusdinium trenchii</name>
    <dbReference type="NCBI Taxonomy" id="1381693"/>
    <lineage>
        <taxon>Eukaryota</taxon>
        <taxon>Sar</taxon>
        <taxon>Alveolata</taxon>
        <taxon>Dinophyceae</taxon>
        <taxon>Suessiales</taxon>
        <taxon>Symbiodiniaceae</taxon>
        <taxon>Durusdinium</taxon>
    </lineage>
</organism>
<sequence length="220" mass="24310">MLQGTTSGCREAVHVECWMKRRIQISIDPSLGVAGQPWRAQEVAARQVVQVFHRDVPVVELGSGCGGLASFLALEGYRVVATDLPDCSRLVSETARCNEVRVPFEVLPWGDWTAMEAVLATLRTTCVNLVACELAYWGGWSLLEEDPLDALVETLTFFLTRGSRDGEGGGLGLLVYEARNLPREAKLFQLLETHGLEWKRLEPDEDPNEGEVGAWLVQAK</sequence>
<dbReference type="Proteomes" id="UP001642484">
    <property type="component" value="Unassembled WGS sequence"/>
</dbReference>
<dbReference type="InterPro" id="IPR029063">
    <property type="entry name" value="SAM-dependent_MTases_sf"/>
</dbReference>
<evidence type="ECO:0000313" key="1">
    <source>
        <dbReference type="EMBL" id="CAK9084129.1"/>
    </source>
</evidence>
<name>A0ABP0Q823_9DINO</name>
<comment type="caution">
    <text evidence="1">The sequence shown here is derived from an EMBL/GenBank/DDBJ whole genome shotgun (WGS) entry which is preliminary data.</text>
</comment>
<dbReference type="Pfam" id="PF10294">
    <property type="entry name" value="Methyltransf_16"/>
    <property type="match status" value="1"/>
</dbReference>
<protein>
    <submittedName>
        <fullName evidence="1">Uncharacterized protein</fullName>
    </submittedName>
</protein>
<feature type="non-terminal residue" evidence="1">
    <location>
        <position position="220"/>
    </location>
</feature>